<dbReference type="GO" id="GO:0003723">
    <property type="term" value="F:RNA binding"/>
    <property type="evidence" value="ECO:0007669"/>
    <property type="project" value="UniProtKB-KW"/>
</dbReference>
<dbReference type="OrthoDB" id="21643at2759"/>
<name>A0A8J2HJW3_COTCN</name>
<gene>
    <name evidence="3" type="ORF">HICCMSTLAB_LOCUS10418</name>
</gene>
<feature type="compositionally biased region" description="Basic and acidic residues" evidence="2">
    <location>
        <begin position="155"/>
        <end position="175"/>
    </location>
</feature>
<accession>A0A8J2HJW3</accession>
<feature type="region of interest" description="Disordered" evidence="2">
    <location>
        <begin position="88"/>
        <end position="118"/>
    </location>
</feature>
<evidence type="ECO:0000256" key="2">
    <source>
        <dbReference type="SAM" id="MobiDB-lite"/>
    </source>
</evidence>
<feature type="region of interest" description="Disordered" evidence="2">
    <location>
        <begin position="44"/>
        <end position="64"/>
    </location>
</feature>
<sequence length="364" mass="42293">MEQNPAKSRSGGSESIWRAAPLTRIVTSLRSKETPVVSFDLLFSDDESSNKKEKKNLFDDGDEDCDYDISQIKKSKRKVLGNDERFTIDKEHLNEDEEQEEDYKHEEPVQEQEDDFANEKKKELEILEAILGKPMLPKPENVPAKKASTMVRYDPTVDDHHKHEIKTSKDEAEPKKKSKKKKKEIKAEAEAKEKANEAPQLPPINEEIFYSVSDKLTESLQKKEEFSLLKTFGSAVPEVEQEPERAKATDIQPLKLKYNIKTKNPFKYDSSDDEDGPQKNKKSNKFNNNEFSGKFGQPKNFFFAINDPRFKDAEEFFKTTSTSDESFKNTRRELKHIVRSKIRNNVRRIRPWKTKVSRVRSTKK</sequence>
<keyword evidence="4" id="KW-1185">Reference proteome</keyword>
<dbReference type="PANTHER" id="PTHR48029:SF1">
    <property type="entry name" value="NUCLEOLAR PROTEIN 8"/>
    <property type="match status" value="1"/>
</dbReference>
<dbReference type="AlphaFoldDB" id="A0A8J2HJW3"/>
<feature type="compositionally biased region" description="Basic and acidic residues" evidence="2">
    <location>
        <begin position="48"/>
        <end position="58"/>
    </location>
</feature>
<protein>
    <submittedName>
        <fullName evidence="3">Similar to CG14230: Probable RNA-binding protein CG14230 (Drosophila melanogaster)</fullName>
    </submittedName>
</protein>
<feature type="region of interest" description="Disordered" evidence="2">
    <location>
        <begin position="264"/>
        <end position="298"/>
    </location>
</feature>
<evidence type="ECO:0000313" key="4">
    <source>
        <dbReference type="Proteomes" id="UP000786811"/>
    </source>
</evidence>
<dbReference type="Proteomes" id="UP000786811">
    <property type="component" value="Unassembled WGS sequence"/>
</dbReference>
<proteinExistence type="predicted"/>
<dbReference type="EMBL" id="CAJNRD030001122">
    <property type="protein sequence ID" value="CAG5101345.1"/>
    <property type="molecule type" value="Genomic_DNA"/>
</dbReference>
<feature type="region of interest" description="Disordered" evidence="2">
    <location>
        <begin position="135"/>
        <end position="206"/>
    </location>
</feature>
<organism evidence="3 4">
    <name type="scientific">Cotesia congregata</name>
    <name type="common">Parasitoid wasp</name>
    <name type="synonym">Apanteles congregatus</name>
    <dbReference type="NCBI Taxonomy" id="51543"/>
    <lineage>
        <taxon>Eukaryota</taxon>
        <taxon>Metazoa</taxon>
        <taxon>Ecdysozoa</taxon>
        <taxon>Arthropoda</taxon>
        <taxon>Hexapoda</taxon>
        <taxon>Insecta</taxon>
        <taxon>Pterygota</taxon>
        <taxon>Neoptera</taxon>
        <taxon>Endopterygota</taxon>
        <taxon>Hymenoptera</taxon>
        <taxon>Apocrita</taxon>
        <taxon>Ichneumonoidea</taxon>
        <taxon>Braconidae</taxon>
        <taxon>Microgastrinae</taxon>
        <taxon>Cotesia</taxon>
    </lineage>
</organism>
<dbReference type="PANTHER" id="PTHR48029">
    <property type="entry name" value="NUCLEOLAR PROTEIN 8"/>
    <property type="match status" value="1"/>
</dbReference>
<feature type="compositionally biased region" description="Basic and acidic residues" evidence="2">
    <location>
        <begin position="185"/>
        <end position="196"/>
    </location>
</feature>
<feature type="compositionally biased region" description="Low complexity" evidence="2">
    <location>
        <begin position="285"/>
        <end position="296"/>
    </location>
</feature>
<keyword evidence="1" id="KW-0694">RNA-binding</keyword>
<evidence type="ECO:0000313" key="3">
    <source>
        <dbReference type="EMBL" id="CAG5101345.1"/>
    </source>
</evidence>
<reference evidence="3" key="1">
    <citation type="submission" date="2021-04" db="EMBL/GenBank/DDBJ databases">
        <authorList>
            <person name="Chebbi M.A.C M."/>
        </authorList>
    </citation>
    <scope>NUCLEOTIDE SEQUENCE</scope>
</reference>
<evidence type="ECO:0000256" key="1">
    <source>
        <dbReference type="ARBA" id="ARBA00022884"/>
    </source>
</evidence>
<comment type="caution">
    <text evidence="3">The sequence shown here is derived from an EMBL/GenBank/DDBJ whole genome shotgun (WGS) entry which is preliminary data.</text>
</comment>